<reference evidence="4" key="1">
    <citation type="journal article" date="2019" name="Int. J. Syst. Evol. Microbiol.">
        <title>The Global Catalogue of Microorganisms (GCM) 10K type strain sequencing project: providing services to taxonomists for standard genome sequencing and annotation.</title>
        <authorList>
            <consortium name="The Broad Institute Genomics Platform"/>
            <consortium name="The Broad Institute Genome Sequencing Center for Infectious Disease"/>
            <person name="Wu L."/>
            <person name="Ma J."/>
        </authorList>
    </citation>
    <scope>NUCLEOTIDE SEQUENCE [LARGE SCALE GENOMIC DNA]</scope>
    <source>
        <strain evidence="4">NBRC 103632</strain>
    </source>
</reference>
<accession>A0AA37TI54</accession>
<sequence>MHQTRSPSPRLRLPSMSDASAPAAGARSAVRHDRRPAAETGVDADALLVVDIETVPDETLMPPPEVWARDRFPKCAWHAVVAVSFVQAEILRDGDTGLEEYRVTACRSGGEAGWDEARILRGFWRHFASGRFRLVTWNGRGFDMPTLLHRTMLHGISAEAWFRRGTRWSSYGNRYGGAHVDVMDEMSGFGCASRLTLEEAAALVGMPGKLGEHGSLVADMVAAGQIERVRAYCETDTMTTFGIYVRHAYLAGRTDAAAHDRAIAGLQDYLELERTRRPHLGAYLDAWRRLSDTRPAFVVDRDRRGG</sequence>
<feature type="region of interest" description="Disordered" evidence="1">
    <location>
        <begin position="1"/>
        <end position="36"/>
    </location>
</feature>
<dbReference type="EMBL" id="BSPL01000023">
    <property type="protein sequence ID" value="GLS72472.1"/>
    <property type="molecule type" value="Genomic_DNA"/>
</dbReference>
<keyword evidence="4" id="KW-1185">Reference proteome</keyword>
<evidence type="ECO:0000259" key="2">
    <source>
        <dbReference type="Pfam" id="PF10108"/>
    </source>
</evidence>
<gene>
    <name evidence="3" type="ORF">GCM10007890_44870</name>
</gene>
<feature type="domain" description="Predicted 3'-5' exonuclease PolB-like" evidence="2">
    <location>
        <begin position="72"/>
        <end position="287"/>
    </location>
</feature>
<dbReference type="InterPro" id="IPR012337">
    <property type="entry name" value="RNaseH-like_sf"/>
</dbReference>
<dbReference type="Pfam" id="PF10108">
    <property type="entry name" value="DNA_pol_B_exo2"/>
    <property type="match status" value="1"/>
</dbReference>
<comment type="caution">
    <text evidence="3">The sequence shown here is derived from an EMBL/GenBank/DDBJ whole genome shotgun (WGS) entry which is preliminary data.</text>
</comment>
<name>A0AA37TI54_9HYPH</name>
<protein>
    <recommendedName>
        <fullName evidence="2">Predicted 3'-5' exonuclease PolB-like domain-containing protein</fullName>
    </recommendedName>
</protein>
<dbReference type="SUPFAM" id="SSF53098">
    <property type="entry name" value="Ribonuclease H-like"/>
    <property type="match status" value="1"/>
</dbReference>
<evidence type="ECO:0000313" key="4">
    <source>
        <dbReference type="Proteomes" id="UP001157440"/>
    </source>
</evidence>
<dbReference type="Proteomes" id="UP001157440">
    <property type="component" value="Unassembled WGS sequence"/>
</dbReference>
<evidence type="ECO:0000256" key="1">
    <source>
        <dbReference type="SAM" id="MobiDB-lite"/>
    </source>
</evidence>
<feature type="compositionally biased region" description="Low complexity" evidence="1">
    <location>
        <begin position="1"/>
        <end position="28"/>
    </location>
</feature>
<dbReference type="Gene3D" id="3.30.420.10">
    <property type="entry name" value="Ribonuclease H-like superfamily/Ribonuclease H"/>
    <property type="match status" value="1"/>
</dbReference>
<dbReference type="InterPro" id="IPR036397">
    <property type="entry name" value="RNaseH_sf"/>
</dbReference>
<dbReference type="GO" id="GO:0003676">
    <property type="term" value="F:nucleic acid binding"/>
    <property type="evidence" value="ECO:0007669"/>
    <property type="project" value="InterPro"/>
</dbReference>
<proteinExistence type="predicted"/>
<evidence type="ECO:0000313" key="3">
    <source>
        <dbReference type="EMBL" id="GLS72472.1"/>
    </source>
</evidence>
<dbReference type="AlphaFoldDB" id="A0AA37TI54"/>
<organism evidence="3 4">
    <name type="scientific">Methylobacterium tardum</name>
    <dbReference type="NCBI Taxonomy" id="374432"/>
    <lineage>
        <taxon>Bacteria</taxon>
        <taxon>Pseudomonadati</taxon>
        <taxon>Pseudomonadota</taxon>
        <taxon>Alphaproteobacteria</taxon>
        <taxon>Hyphomicrobiales</taxon>
        <taxon>Methylobacteriaceae</taxon>
        <taxon>Methylobacterium</taxon>
    </lineage>
</organism>
<dbReference type="InterPro" id="IPR019288">
    <property type="entry name" value="3'-5'_exonuclease_PolB-like"/>
</dbReference>
<dbReference type="CDD" id="cd05782">
    <property type="entry name" value="DNA_polB_like1_exo"/>
    <property type="match status" value="1"/>
</dbReference>